<comment type="caution">
    <text evidence="2">The sequence shown here is derived from an EMBL/GenBank/DDBJ whole genome shotgun (WGS) entry which is preliminary data.</text>
</comment>
<reference evidence="2" key="2">
    <citation type="journal article" date="2023" name="Science">
        <title>Genomic signatures of disease resistance in endangered staghorn corals.</title>
        <authorList>
            <person name="Vollmer S.V."/>
            <person name="Selwyn J.D."/>
            <person name="Despard B.A."/>
            <person name="Roesel C.L."/>
        </authorList>
    </citation>
    <scope>NUCLEOTIDE SEQUENCE</scope>
    <source>
        <strain evidence="2">K2</strain>
    </source>
</reference>
<dbReference type="PANTHER" id="PTHR20883">
    <property type="entry name" value="PHYTANOYL-COA DIOXYGENASE DOMAIN CONTAINING 1"/>
    <property type="match status" value="1"/>
</dbReference>
<reference evidence="2" key="1">
    <citation type="journal article" date="2023" name="G3 (Bethesda)">
        <title>Whole genome assembly and annotation of the endangered Caribbean coral Acropora cervicornis.</title>
        <authorList>
            <person name="Selwyn J.D."/>
            <person name="Vollmer S.V."/>
        </authorList>
    </citation>
    <scope>NUCLEOTIDE SEQUENCE</scope>
    <source>
        <strain evidence="2">K2</strain>
    </source>
</reference>
<dbReference type="PANTHER" id="PTHR20883:SF49">
    <property type="entry name" value="PHYTANOYL-COA DIOXYGENASE"/>
    <property type="match status" value="1"/>
</dbReference>
<evidence type="ECO:0000313" key="2">
    <source>
        <dbReference type="EMBL" id="KAK2568924.1"/>
    </source>
</evidence>
<proteinExistence type="predicted"/>
<comment type="cofactor">
    <cofactor evidence="1">
        <name>Fe cation</name>
        <dbReference type="ChEBI" id="CHEBI:24875"/>
    </cofactor>
</comment>
<evidence type="ECO:0008006" key="4">
    <source>
        <dbReference type="Google" id="ProtNLM"/>
    </source>
</evidence>
<accession>A0AAD9VC57</accession>
<dbReference type="Pfam" id="PF05721">
    <property type="entry name" value="PhyH"/>
    <property type="match status" value="1"/>
</dbReference>
<dbReference type="SUPFAM" id="SSF51197">
    <property type="entry name" value="Clavaminate synthase-like"/>
    <property type="match status" value="1"/>
</dbReference>
<evidence type="ECO:0000313" key="3">
    <source>
        <dbReference type="Proteomes" id="UP001249851"/>
    </source>
</evidence>
<gene>
    <name evidence="2" type="ORF">P5673_006995</name>
</gene>
<name>A0AAD9VC57_ACRCE</name>
<dbReference type="EMBL" id="JARQWQ010000011">
    <property type="protein sequence ID" value="KAK2568924.1"/>
    <property type="molecule type" value="Genomic_DNA"/>
</dbReference>
<dbReference type="Proteomes" id="UP001249851">
    <property type="component" value="Unassembled WGS sequence"/>
</dbReference>
<dbReference type="InterPro" id="IPR008775">
    <property type="entry name" value="Phytyl_CoA_dOase-like"/>
</dbReference>
<dbReference type="AlphaFoldDB" id="A0AAD9VC57"/>
<protein>
    <recommendedName>
        <fullName evidence="4">Phytanoyl-CoA dioxygenase</fullName>
    </recommendedName>
</protein>
<keyword evidence="3" id="KW-1185">Reference proteome</keyword>
<sequence length="296" mass="34054">MTHSPLKCRITDANIVTFQTDGAICLRDAFDQKWIEILRKGIEQNRLNPSAMTKRKGHSPLFFHDYNNWRSIPEYEEFIFQSGAGEIAATLLQSSVIALYSNHVLVKDSGSTKKTPWHQDQAYYEIDGKKVCSIWFPVDPVSKQTCLRLVKGSHTWTDNFKPVRFDGPPFSNYQVKVGHEEEVEKHFLSTPDFDEIKDCQVLSWDMKPGDCIVFHMRMVHGSNGNNLSTPRRAFSTRWIGEDAIKGERPWMNLPPSQEMTGLKQGDNLVESGSFPIVWRSAEWQKQSVEHHLQQRS</sequence>
<evidence type="ECO:0000256" key="1">
    <source>
        <dbReference type="ARBA" id="ARBA00001962"/>
    </source>
</evidence>
<organism evidence="2 3">
    <name type="scientific">Acropora cervicornis</name>
    <name type="common">Staghorn coral</name>
    <dbReference type="NCBI Taxonomy" id="6130"/>
    <lineage>
        <taxon>Eukaryota</taxon>
        <taxon>Metazoa</taxon>
        <taxon>Cnidaria</taxon>
        <taxon>Anthozoa</taxon>
        <taxon>Hexacorallia</taxon>
        <taxon>Scleractinia</taxon>
        <taxon>Astrocoeniina</taxon>
        <taxon>Acroporidae</taxon>
        <taxon>Acropora</taxon>
    </lineage>
</organism>
<dbReference type="Gene3D" id="2.60.120.620">
    <property type="entry name" value="q2cbj1_9rhob like domain"/>
    <property type="match status" value="1"/>
</dbReference>